<reference evidence="1" key="1">
    <citation type="submission" date="2023-04" db="EMBL/GenBank/DDBJ databases">
        <title>A chromosome-level genome assembly of the parasitoid wasp Eretmocerus hayati.</title>
        <authorList>
            <person name="Zhong Y."/>
            <person name="Liu S."/>
            <person name="Liu Y."/>
        </authorList>
    </citation>
    <scope>NUCLEOTIDE SEQUENCE</scope>
    <source>
        <strain evidence="1">ZJU_SS_LIU_2023</strain>
    </source>
</reference>
<sequence>MNCSDPALDVPSGKVIQDQSVDISVAAVPHIIIESQEPSPSWAHLFDTEAKLSAPETELYNARSVSTVQEKDESGIGLINLECVESDIQECEDRMNLVGDSQQLIEDQSTHQYNETTSIERVTMCAHTRVAISGDQQEEASGYGTPIRKVDNTQLDWNHQEQILSIDQVNSENASYVNEAETGDTHLFLINCNEAHRKTLRSDIYV</sequence>
<keyword evidence="2" id="KW-1185">Reference proteome</keyword>
<accession>A0ACC2NKH7</accession>
<protein>
    <submittedName>
        <fullName evidence="1">Uncharacterized protein</fullName>
    </submittedName>
</protein>
<evidence type="ECO:0000313" key="2">
    <source>
        <dbReference type="Proteomes" id="UP001239111"/>
    </source>
</evidence>
<organism evidence="1 2">
    <name type="scientific">Eretmocerus hayati</name>
    <dbReference type="NCBI Taxonomy" id="131215"/>
    <lineage>
        <taxon>Eukaryota</taxon>
        <taxon>Metazoa</taxon>
        <taxon>Ecdysozoa</taxon>
        <taxon>Arthropoda</taxon>
        <taxon>Hexapoda</taxon>
        <taxon>Insecta</taxon>
        <taxon>Pterygota</taxon>
        <taxon>Neoptera</taxon>
        <taxon>Endopterygota</taxon>
        <taxon>Hymenoptera</taxon>
        <taxon>Apocrita</taxon>
        <taxon>Proctotrupomorpha</taxon>
        <taxon>Chalcidoidea</taxon>
        <taxon>Aphelinidae</taxon>
        <taxon>Aphelininae</taxon>
        <taxon>Eretmocerus</taxon>
    </lineage>
</organism>
<evidence type="ECO:0000313" key="1">
    <source>
        <dbReference type="EMBL" id="KAJ8671601.1"/>
    </source>
</evidence>
<dbReference type="EMBL" id="CM056743">
    <property type="protein sequence ID" value="KAJ8671601.1"/>
    <property type="molecule type" value="Genomic_DNA"/>
</dbReference>
<proteinExistence type="predicted"/>
<dbReference type="Proteomes" id="UP001239111">
    <property type="component" value="Chromosome 3"/>
</dbReference>
<gene>
    <name evidence="1" type="ORF">QAD02_002860</name>
</gene>
<comment type="caution">
    <text evidence="1">The sequence shown here is derived from an EMBL/GenBank/DDBJ whole genome shotgun (WGS) entry which is preliminary data.</text>
</comment>
<name>A0ACC2NKH7_9HYME</name>